<dbReference type="GO" id="GO:0046872">
    <property type="term" value="F:metal ion binding"/>
    <property type="evidence" value="ECO:0007669"/>
    <property type="project" value="UniProtKB-KW"/>
</dbReference>
<keyword evidence="1 2" id="KW-0479">Metal-binding</keyword>
<organism evidence="4 5">
    <name type="scientific">Luteolibacter ambystomatis</name>
    <dbReference type="NCBI Taxonomy" id="2824561"/>
    <lineage>
        <taxon>Bacteria</taxon>
        <taxon>Pseudomonadati</taxon>
        <taxon>Verrucomicrobiota</taxon>
        <taxon>Verrucomicrobiia</taxon>
        <taxon>Verrucomicrobiales</taxon>
        <taxon>Verrucomicrobiaceae</taxon>
        <taxon>Luteolibacter</taxon>
    </lineage>
</organism>
<evidence type="ECO:0000256" key="3">
    <source>
        <dbReference type="PIRSR" id="PIRSR006615-2"/>
    </source>
</evidence>
<comment type="function">
    <text evidence="1">Broad specificity carboxypetidase that releases amino acids sequentially from the C-terminus, including neutral, aromatic, polar and basic residues.</text>
</comment>
<dbReference type="EC" id="3.4.17.19" evidence="1"/>
<name>A0A975G9T7_9BACT</name>
<dbReference type="GO" id="GO:0004181">
    <property type="term" value="F:metallocarboxypeptidase activity"/>
    <property type="evidence" value="ECO:0007669"/>
    <property type="project" value="UniProtKB-UniRule"/>
</dbReference>
<evidence type="ECO:0000313" key="4">
    <source>
        <dbReference type="EMBL" id="QUE51446.1"/>
    </source>
</evidence>
<dbReference type="KEGG" id="lamb:KBB96_00775"/>
<evidence type="ECO:0000313" key="5">
    <source>
        <dbReference type="Proteomes" id="UP000676169"/>
    </source>
</evidence>
<feature type="binding site" evidence="2">
    <location>
        <position position="268"/>
    </location>
    <ligand>
        <name>Zn(2+)</name>
        <dbReference type="ChEBI" id="CHEBI:29105"/>
        <note>catalytic</note>
    </ligand>
</feature>
<comment type="cofactor">
    <cofactor evidence="2">
        <name>Zn(2+)</name>
        <dbReference type="ChEBI" id="CHEBI:29105"/>
    </cofactor>
    <text evidence="2">Binds 1 zinc ion per subunit.</text>
</comment>
<keyword evidence="1 4" id="KW-0121">Carboxypeptidase</keyword>
<reference evidence="4" key="1">
    <citation type="submission" date="2021-04" db="EMBL/GenBank/DDBJ databases">
        <title>Luteolibacter sp. 32A isolated from the skin of an Anderson's salamander (Ambystoma andersonii).</title>
        <authorList>
            <person name="Spergser J."/>
            <person name="Busse H.-J."/>
        </authorList>
    </citation>
    <scope>NUCLEOTIDE SEQUENCE</scope>
    <source>
        <strain evidence="4">32A</strain>
    </source>
</reference>
<keyword evidence="1" id="KW-0482">Metalloprotease</keyword>
<dbReference type="PROSITE" id="PS52034">
    <property type="entry name" value="PEPTIDASE_M32"/>
    <property type="match status" value="1"/>
</dbReference>
<gene>
    <name evidence="4" type="ORF">KBB96_00775</name>
</gene>
<dbReference type="Gene3D" id="1.10.1370.30">
    <property type="match status" value="1"/>
</dbReference>
<accession>A0A975G9T7</accession>
<dbReference type="Pfam" id="PF02074">
    <property type="entry name" value="Peptidase_M32"/>
    <property type="match status" value="1"/>
</dbReference>
<dbReference type="InterPro" id="IPR001333">
    <property type="entry name" value="Peptidase_M32_Taq"/>
</dbReference>
<dbReference type="PANTHER" id="PTHR34217">
    <property type="entry name" value="METAL-DEPENDENT CARBOXYPEPTIDASE"/>
    <property type="match status" value="1"/>
</dbReference>
<evidence type="ECO:0000256" key="2">
    <source>
        <dbReference type="PIRSR" id="PIRSR006615-1"/>
    </source>
</evidence>
<dbReference type="SUPFAM" id="SSF55486">
    <property type="entry name" value="Metalloproteases ('zincins'), catalytic domain"/>
    <property type="match status" value="1"/>
</dbReference>
<feature type="active site" description="Proton donor/acceptor" evidence="3">
    <location>
        <position position="265"/>
    </location>
</feature>
<comment type="catalytic activity">
    <reaction evidence="1">
        <text>Release of a C-terminal amino acid with broad specificity, except for -Pro.</text>
        <dbReference type="EC" id="3.4.17.19"/>
    </reaction>
</comment>
<keyword evidence="1" id="KW-0378">Hydrolase</keyword>
<feature type="binding site" evidence="2">
    <location>
        <position position="294"/>
    </location>
    <ligand>
        <name>Zn(2+)</name>
        <dbReference type="ChEBI" id="CHEBI:29105"/>
        <note>catalytic</note>
    </ligand>
</feature>
<comment type="similarity">
    <text evidence="1">Belongs to the peptidase M32 family.</text>
</comment>
<keyword evidence="5" id="KW-1185">Reference proteome</keyword>
<keyword evidence="1" id="KW-0645">Protease</keyword>
<dbReference type="EMBL" id="CP073100">
    <property type="protein sequence ID" value="QUE51446.1"/>
    <property type="molecule type" value="Genomic_DNA"/>
</dbReference>
<dbReference type="Proteomes" id="UP000676169">
    <property type="component" value="Chromosome"/>
</dbReference>
<proteinExistence type="inferred from homology"/>
<dbReference type="GO" id="GO:0006508">
    <property type="term" value="P:proteolysis"/>
    <property type="evidence" value="ECO:0007669"/>
    <property type="project" value="UniProtKB-UniRule"/>
</dbReference>
<dbReference type="CDD" id="cd06460">
    <property type="entry name" value="M32_Taq"/>
    <property type="match status" value="1"/>
</dbReference>
<protein>
    <recommendedName>
        <fullName evidence="1">Metal-dependent carboxypeptidase</fullName>
        <ecNumber evidence="1">3.4.17.19</ecNumber>
    </recommendedName>
</protein>
<dbReference type="PIRSF" id="PIRSF006615">
    <property type="entry name" value="Zn_crbxpep_Taq"/>
    <property type="match status" value="1"/>
</dbReference>
<dbReference type="PRINTS" id="PR00998">
    <property type="entry name" value="CRBOXYPTASET"/>
</dbReference>
<sequence>MRECSGVKLFDLARERALIHSTAATLGWDQETHLPDAAHPYRAAQLSWLTAKAHLLSTSDEWKAALEEGEAADKGGDVTLTANLREMRRQFDRSTKLPVELVARESEATSLGKHAWASARENSDFAAFAPHLETLLAIAREKAELWGYESEPYDALLDTYERGSTAAKISALFDTLRPQLINIGNLAVANSEARNARLPAGPYPIEAQKRFNAVVAKSLSFEFNAGRIDTTTHPFCTTLGPRDIRLTTRYDTEDFTSSLFGVMHEAGHGLYEQGLPQDDFGLPSGDAVSLGIHESQSRLWENHVGRSQAFWERWFPFAVECFPQLGSLTIDDFLAAIRRAEKSYIRVEADEATYDLHILLRFDLERRMMNGELAVKDIPAAWNESFEKSFGITPPDDRHGCLQDIHWSMGGLGYFSTYTLGNINAAQLFATASADPTVAAGLAKAEYKPLLAWLRTNIHAHGGTYDPAVLIEKATGAPPSPDAHLSHLFARYCASAI</sequence>
<dbReference type="PANTHER" id="PTHR34217:SF1">
    <property type="entry name" value="CARBOXYPEPTIDASE 1"/>
    <property type="match status" value="1"/>
</dbReference>
<keyword evidence="2" id="KW-0862">Zinc</keyword>
<evidence type="ECO:0000256" key="1">
    <source>
        <dbReference type="PIRNR" id="PIRNR006615"/>
    </source>
</evidence>
<dbReference type="AlphaFoldDB" id="A0A975G9T7"/>
<feature type="binding site" evidence="2">
    <location>
        <position position="264"/>
    </location>
    <ligand>
        <name>Zn(2+)</name>
        <dbReference type="ChEBI" id="CHEBI:29105"/>
        <note>catalytic</note>
    </ligand>
</feature>